<evidence type="ECO:0000256" key="4">
    <source>
        <dbReference type="ARBA" id="ARBA00022737"/>
    </source>
</evidence>
<dbReference type="STRING" id="208435.SAG0433"/>
<protein>
    <submittedName>
        <fullName evidence="8">Surface protein Rib</fullName>
    </submittedName>
</protein>
<dbReference type="Pfam" id="PF08829">
    <property type="entry name" value="AlphaC_N"/>
    <property type="match status" value="1"/>
</dbReference>
<dbReference type="InterPro" id="IPR038335">
    <property type="entry name" value="ACP_C_sf"/>
</dbReference>
<keyword evidence="2" id="KW-0964">Secreted</keyword>
<dbReference type="PROSITE" id="PS50847">
    <property type="entry name" value="GRAM_POS_ANCHORING"/>
    <property type="match status" value="1"/>
</dbReference>
<keyword evidence="5" id="KW-0572">Peptidoglycan-anchor</keyword>
<dbReference type="Gene3D" id="2.60.500.10">
    <property type="entry name" value="Surface Active Protein domain"/>
    <property type="match status" value="1"/>
</dbReference>
<reference evidence="8 9" key="1">
    <citation type="journal article" date="2002" name="Proc. Natl. Acad. Sci. U.S.A.">
        <title>Complete genome sequence and comparative genomic analysis of an emerging human pathogen, serotype V Streptococcus agalactiae.</title>
        <authorList>
            <person name="Tettelin H."/>
            <person name="Masignani V."/>
            <person name="Cieslewicz M.J."/>
            <person name="Eisen J.A."/>
            <person name="Peterson S."/>
            <person name="Wessels M.R."/>
            <person name="Paulsen I.T."/>
            <person name="Nelson K.E."/>
            <person name="Margarit I."/>
            <person name="Read T.D."/>
            <person name="Madoff L.C."/>
            <person name="Wolf A.M."/>
            <person name="Beanan M.J."/>
            <person name="Brinkac L.M."/>
            <person name="Daugherty S.C."/>
            <person name="DeBoy R.T."/>
            <person name="Durkin S."/>
            <person name="Kolonay J.F."/>
            <person name="Umayam L.A."/>
            <person name="Madupu R."/>
            <person name="Lewis M.R."/>
            <person name="Radune D."/>
            <person name="Fedorova N.B."/>
            <person name="Scanlan D."/>
            <person name="Khouri H."/>
            <person name="Mulligan S."/>
            <person name="Carty H.A."/>
            <person name="Cline R.T."/>
            <person name="Gill J."/>
            <person name="Scarselli M."/>
            <person name="Mora M."/>
            <person name="Iacobini E.T."/>
            <person name="Brettoni C."/>
            <person name="Galli G."/>
            <person name="Mariani M."/>
            <person name="Vegni F."/>
            <person name="Maione D."/>
            <person name="Rinaudo D."/>
            <person name="Rappuoli R."/>
            <person name="Telford J.L."/>
            <person name="Kasper D.L."/>
            <person name="Grandi G."/>
            <person name="Fraser C.M."/>
        </authorList>
    </citation>
    <scope>NUCLEOTIDE SEQUENCE [LARGE SCALE GENOMIC DNA]</scope>
    <source>
        <strain evidence="9">ATCC BAA-611 / 2603 V/R</strain>
    </source>
</reference>
<feature type="compositionally biased region" description="Basic and acidic residues" evidence="6">
    <location>
        <begin position="229"/>
        <end position="238"/>
    </location>
</feature>
<evidence type="ECO:0000256" key="2">
    <source>
        <dbReference type="ARBA" id="ARBA00022525"/>
    </source>
</evidence>
<feature type="compositionally biased region" description="Basic and acidic residues" evidence="6">
    <location>
        <begin position="383"/>
        <end position="396"/>
    </location>
</feature>
<dbReference type="OrthoDB" id="2237718at2"/>
<dbReference type="Pfam" id="PF00746">
    <property type="entry name" value="Gram_pos_anchor"/>
    <property type="match status" value="1"/>
</dbReference>
<accession>Q8E1C4</accession>
<dbReference type="NCBIfam" id="TIGR01168">
    <property type="entry name" value="YSIRK_signal"/>
    <property type="match status" value="1"/>
</dbReference>
<feature type="compositionally biased region" description="Basic and acidic residues" evidence="6">
    <location>
        <begin position="857"/>
        <end position="870"/>
    </location>
</feature>
<evidence type="ECO:0000256" key="6">
    <source>
        <dbReference type="SAM" id="MobiDB-lite"/>
    </source>
</evidence>
<dbReference type="PATRIC" id="fig|208435.3.peg.428"/>
<keyword evidence="9" id="KW-1185">Reference proteome</keyword>
<keyword evidence="3" id="KW-0732">Signal</keyword>
<keyword evidence="1" id="KW-0134">Cell wall</keyword>
<dbReference type="InterPro" id="IPR019950">
    <property type="entry name" value="M_anchor"/>
</dbReference>
<dbReference type="HOGENOM" id="CLU_248847_0_0_9"/>
<dbReference type="InterPro" id="IPR035327">
    <property type="entry name" value="AlphaC_C"/>
</dbReference>
<sequence length="1389" mass="145992">MFRRSKNNSYDTLQTKQRFSIKKFKFGAASVLIGISFLGGFTQGQFNISTDTVFAAEVISGSAVTLNTNMTKNVQNGRAYIDLYDVKNGKIDPLQLITLNSPDLKAQYVIRQGGNYFTQPSELTTVGAASINYTVLKTDGSPHTKPDGQVDIVNVSLTIYNSSALRDKIDEVKKKAEDPKWDEGSRDKVLISLDDIKTDIDNNPKTQSDIANKITEVTNLEKILVPRIPDADKNDPAGKDQQVNVGETPKAEDSIGNLPDLPKGTTVAFETPVDTATPGDKPAKVVVTYPDGSKDTVDVTVKVVDPRTDADKNDPAGKDQQVNVGETPKAEDSIGNLPDLPKGTTVAFETPVDTATPGDKPAKVVVTYPDGSKDTVDVTVKVVDPRTDADKNDPAGKDQQVNVGETPKAEDSIGNLPDLPKGTTVAFETPVDTATPGDKPAKVVVTYPDGSKDTVDVTVKVVDPRTDADKNDPAGKDQQVNVGETPKAEDSIGNLPDLPKGTTVAFETPVDTATPGDKPAKVVVTYPDGSKDTVDVTVKVVDPRTDADKNDPAGKDQQVNVGETPKAEDSIGNLPDLPKGTTVAFETPVDTATPGDKPAKVVVTYPDGSKDTVDVTVKVVDPRTDADKNDPAGKDQQVNVGETPKAEDSIGNLPDLPKGTTVAFETPVDTATPGDKPAKVVVTYPDGSKDTVDVTVKVVDPRTDADKNDPAGKDQQVNVGETPKAEDSIGNLPDLPKGTTVAFETPVDTATPGDKPAKVVVTYPDGSKDTVDVTVKVVDPRTDADKNDPAGKDQQVNVGETPKAEDSIGNLPDLPKGTTVAFETPVDTATPGDKPAKVVVTYPDGSKDTVDVTVKVVDPRTDADKNDPAGKDQQVNVGETPKAEDSIGNLPDLPKGTTVAFETPVDTATPGDKPAKVVVTYPDGSKDTVDVTVKVVDPRTDADKNDPAGKDQQVNVGETPKAEDSIGNLPDLPKGTTVAFETPVDTATPGDKPAKVVVTYPDGSKDTVDVTVKVVDPRTDADKNDPAGKDQQVNVGETPKAEDSIGNLPDLPKGTTVAFETPVDTATPGDKPAKVVVTYPDGSKDTVDVTVKVVDPRTDADKNDPAGKDQQVNVGETPKAEDSIGNLPDLPKGTTVAFETPVDTATPGDKPAKVVVTYPDGSKDTVDVTVKVVDPRTDADKNDPAGKDQQVNVGETPKAEDSIGNLPDLPKGTTVAFETPVDTATPGDKPAKVVVTYPDGSKDTVDVTVKVVDPRTDADKNDPAGKDQQVNVGETPKAEDSIGNLPDLPKGTTVAFETPVDTATPGDKPAKVVVTYPDGSKDTVDVTVKVVDPRTDADKNDPAGKDQQVNGKGNKLPATGENATPFFNVVALTIMSSVGLLSVSKKKED</sequence>
<feature type="compositionally biased region" description="Basic and acidic residues" evidence="6">
    <location>
        <begin position="1332"/>
        <end position="1344"/>
    </location>
</feature>
<feature type="compositionally biased region" description="Basic and acidic residues" evidence="6">
    <location>
        <begin position="699"/>
        <end position="712"/>
    </location>
</feature>
<dbReference type="PRINTS" id="PR00015">
    <property type="entry name" value="GPOSANCHOR"/>
</dbReference>
<name>Q8E1C4_STRA5</name>
<dbReference type="EMBL" id="AE009948">
    <property type="protein sequence ID" value="AAM99339.1"/>
    <property type="molecule type" value="Genomic_DNA"/>
</dbReference>
<gene>
    <name evidence="8" type="ordered locus">SAG0433</name>
</gene>
<dbReference type="Pfam" id="PF17480">
    <property type="entry name" value="AlphaC_N2"/>
    <property type="match status" value="1"/>
</dbReference>
<dbReference type="InterPro" id="IPR005877">
    <property type="entry name" value="YSIRK_signal_dom"/>
</dbReference>
<dbReference type="InterPro" id="IPR012706">
    <property type="entry name" value="Rib_alpha_Esp_rpt"/>
</dbReference>
<dbReference type="NCBIfam" id="TIGR01167">
    <property type="entry name" value="LPXTG_anchor"/>
    <property type="match status" value="1"/>
</dbReference>
<evidence type="ECO:0000313" key="8">
    <source>
        <dbReference type="EMBL" id="AAM99339.1"/>
    </source>
</evidence>
<dbReference type="Proteomes" id="UP000000821">
    <property type="component" value="Chromosome"/>
</dbReference>
<dbReference type="NCBIfam" id="NF035941">
    <property type="entry name" value="GBS_alph_likeN"/>
    <property type="match status" value="1"/>
</dbReference>
<feature type="compositionally biased region" description="Basic and acidic residues" evidence="6">
    <location>
        <begin position="620"/>
        <end position="633"/>
    </location>
</feature>
<evidence type="ECO:0000256" key="3">
    <source>
        <dbReference type="ARBA" id="ARBA00022729"/>
    </source>
</evidence>
<evidence type="ECO:0000256" key="1">
    <source>
        <dbReference type="ARBA" id="ARBA00022512"/>
    </source>
</evidence>
<organism evidence="8 9">
    <name type="scientific">Streptococcus agalactiae serotype V (strain ATCC BAA-611 / 2603 V/R)</name>
    <dbReference type="NCBI Taxonomy" id="208435"/>
    <lineage>
        <taxon>Bacteria</taxon>
        <taxon>Bacillati</taxon>
        <taxon>Bacillota</taxon>
        <taxon>Bacilli</taxon>
        <taxon>Lactobacillales</taxon>
        <taxon>Streptococcaceae</taxon>
        <taxon>Streptococcus</taxon>
    </lineage>
</organism>
<proteinExistence type="predicted"/>
<dbReference type="Pfam" id="PF04650">
    <property type="entry name" value="YSIRK_signal"/>
    <property type="match status" value="1"/>
</dbReference>
<feature type="compositionally biased region" description="Basic and acidic residues" evidence="6">
    <location>
        <begin position="936"/>
        <end position="949"/>
    </location>
</feature>
<dbReference type="InterPro" id="IPR038544">
    <property type="entry name" value="ACP_N_sf"/>
</dbReference>
<feature type="domain" description="Gram-positive cocci surface proteins LPxTG" evidence="7">
    <location>
        <begin position="1356"/>
        <end position="1389"/>
    </location>
</feature>
<feature type="compositionally biased region" description="Basic and acidic residues" evidence="6">
    <location>
        <begin position="1173"/>
        <end position="1186"/>
    </location>
</feature>
<dbReference type="KEGG" id="sag:SAG0433"/>
<feature type="region of interest" description="Disordered" evidence="6">
    <location>
        <begin position="227"/>
        <end position="266"/>
    </location>
</feature>
<dbReference type="InterPro" id="IPR014933">
    <property type="entry name" value="AlphaC_N"/>
</dbReference>
<feature type="compositionally biased region" description="Basic and acidic residues" evidence="6">
    <location>
        <begin position="1094"/>
        <end position="1107"/>
    </location>
</feature>
<feature type="region of interest" description="Disordered" evidence="6">
    <location>
        <begin position="305"/>
        <end position="1317"/>
    </location>
</feature>
<evidence type="ECO:0000313" key="9">
    <source>
        <dbReference type="Proteomes" id="UP000000821"/>
    </source>
</evidence>
<keyword evidence="4" id="KW-0677">Repeat</keyword>
<dbReference type="Pfam" id="PF08428">
    <property type="entry name" value="Rib"/>
    <property type="match status" value="13"/>
</dbReference>
<dbReference type="Gene3D" id="1.20.1270.150">
    <property type="entry name" value="Surface Active Protein"/>
    <property type="match status" value="1"/>
</dbReference>
<dbReference type="NCBIfam" id="TIGR02331">
    <property type="entry name" value="rib_alpha"/>
    <property type="match status" value="14"/>
</dbReference>
<feature type="compositionally biased region" description="Basic and acidic residues" evidence="6">
    <location>
        <begin position="1015"/>
        <end position="1028"/>
    </location>
</feature>
<evidence type="ECO:0000259" key="7">
    <source>
        <dbReference type="PROSITE" id="PS50847"/>
    </source>
</evidence>
<dbReference type="InterPro" id="IPR019931">
    <property type="entry name" value="LPXTG_anchor"/>
</dbReference>
<evidence type="ECO:0000256" key="5">
    <source>
        <dbReference type="ARBA" id="ARBA00023088"/>
    </source>
</evidence>
<dbReference type="RefSeq" id="WP_000489923.1">
    <property type="nucleotide sequence ID" value="NC_004116.1"/>
</dbReference>
<feature type="compositionally biased region" description="Basic and acidic residues" evidence="6">
    <location>
        <begin position="462"/>
        <end position="475"/>
    </location>
</feature>
<feature type="region of interest" description="Disordered" evidence="6">
    <location>
        <begin position="1332"/>
        <end position="1361"/>
    </location>
</feature>
<feature type="compositionally biased region" description="Basic and acidic residues" evidence="6">
    <location>
        <begin position="778"/>
        <end position="791"/>
    </location>
</feature>
<dbReference type="InterPro" id="IPR059115">
    <property type="entry name" value="Rib"/>
</dbReference>
<feature type="compositionally biased region" description="Basic and acidic residues" evidence="6">
    <location>
        <begin position="1252"/>
        <end position="1265"/>
    </location>
</feature>
<feature type="compositionally biased region" description="Basic and acidic residues" evidence="6">
    <location>
        <begin position="305"/>
        <end position="317"/>
    </location>
</feature>
<feature type="compositionally biased region" description="Basic and acidic residues" evidence="6">
    <location>
        <begin position="541"/>
        <end position="554"/>
    </location>
</feature>